<reference evidence="6" key="1">
    <citation type="journal article" date="2021" name="Open Biol.">
        <title>Shared evolutionary footprints suggest mitochondrial oxidative damage underlies multiple complex I losses in fungi.</title>
        <authorList>
            <person name="Schikora-Tamarit M.A."/>
            <person name="Marcet-Houben M."/>
            <person name="Nosek J."/>
            <person name="Gabaldon T."/>
        </authorList>
    </citation>
    <scope>NUCLEOTIDE SEQUENCE</scope>
    <source>
        <strain evidence="6">CBS6341</strain>
    </source>
</reference>
<dbReference type="SUPFAM" id="SSF51161">
    <property type="entry name" value="Trimeric LpxA-like enzymes"/>
    <property type="match status" value="1"/>
</dbReference>
<dbReference type="PANTHER" id="PTHR46126">
    <property type="entry name" value="DYNACTIN SUBUNIT 5"/>
    <property type="match status" value="1"/>
</dbReference>
<evidence type="ECO:0000256" key="2">
    <source>
        <dbReference type="ARBA" id="ARBA00022490"/>
    </source>
</evidence>
<dbReference type="EMBL" id="JAEUBF010000722">
    <property type="protein sequence ID" value="KAH3675737.1"/>
    <property type="molecule type" value="Genomic_DNA"/>
</dbReference>
<dbReference type="PANTHER" id="PTHR46126:SF1">
    <property type="entry name" value="DYNACTIN SUBUNIT 5"/>
    <property type="match status" value="1"/>
</dbReference>
<evidence type="ECO:0000313" key="6">
    <source>
        <dbReference type="EMBL" id="KAH3675737.1"/>
    </source>
</evidence>
<accession>A0A9P8PP69</accession>
<dbReference type="InterPro" id="IPR011004">
    <property type="entry name" value="Trimer_LpxA-like_sf"/>
</dbReference>
<evidence type="ECO:0000256" key="1">
    <source>
        <dbReference type="ARBA" id="ARBA00004245"/>
    </source>
</evidence>
<evidence type="ECO:0000256" key="4">
    <source>
        <dbReference type="ARBA" id="ARBA00034706"/>
    </source>
</evidence>
<dbReference type="GO" id="GO:0005869">
    <property type="term" value="C:dynactin complex"/>
    <property type="evidence" value="ECO:0007669"/>
    <property type="project" value="TreeGrafter"/>
</dbReference>
<dbReference type="Proteomes" id="UP000769528">
    <property type="component" value="Unassembled WGS sequence"/>
</dbReference>
<dbReference type="OrthoDB" id="417208at2759"/>
<protein>
    <recommendedName>
        <fullName evidence="5">Dynactin subunit 5</fullName>
    </recommendedName>
</protein>
<comment type="subcellular location">
    <subcellularLocation>
        <location evidence="1">Cytoplasm</location>
        <location evidence="1">Cytoskeleton</location>
    </subcellularLocation>
</comment>
<keyword evidence="2" id="KW-0963">Cytoplasm</keyword>
<evidence type="ECO:0000256" key="3">
    <source>
        <dbReference type="ARBA" id="ARBA00023212"/>
    </source>
</evidence>
<comment type="caution">
    <text evidence="6">The sequence shown here is derived from an EMBL/GenBank/DDBJ whole genome shotgun (WGS) entry which is preliminary data.</text>
</comment>
<dbReference type="Pfam" id="PF21711">
    <property type="entry name" value="DCTN5"/>
    <property type="match status" value="1"/>
</dbReference>
<sequence length="181" mass="19896">MDSFVETASGNRISKEALIKGPSNILISGNSTISSKVTLNGDVPLVPSETNSTIQIGKFVFIDENVAITPPLYSKNLHKLSKIGSYVQIGKDSEINSLHIGNRVLIEDHCVLQKLTTIHDCVIIKQNTHILESTTIPPFSLVYTKNNKLIIKSLPESFKILNEEASKMAYINSQFTPSDTP</sequence>
<keyword evidence="7" id="KW-1185">Reference proteome</keyword>
<keyword evidence="3" id="KW-0206">Cytoskeleton</keyword>
<dbReference type="Gene3D" id="2.160.10.10">
    <property type="entry name" value="Hexapeptide repeat proteins"/>
    <property type="match status" value="1"/>
</dbReference>
<evidence type="ECO:0000256" key="5">
    <source>
        <dbReference type="ARBA" id="ARBA00034865"/>
    </source>
</evidence>
<dbReference type="InterPro" id="IPR047125">
    <property type="entry name" value="DCTN5"/>
</dbReference>
<gene>
    <name evidence="6" type="ORF">WICMUC_002529</name>
</gene>
<organism evidence="6 7">
    <name type="scientific">Wickerhamomyces mucosus</name>
    <dbReference type="NCBI Taxonomy" id="1378264"/>
    <lineage>
        <taxon>Eukaryota</taxon>
        <taxon>Fungi</taxon>
        <taxon>Dikarya</taxon>
        <taxon>Ascomycota</taxon>
        <taxon>Saccharomycotina</taxon>
        <taxon>Saccharomycetes</taxon>
        <taxon>Phaffomycetales</taxon>
        <taxon>Wickerhamomycetaceae</taxon>
        <taxon>Wickerhamomyces</taxon>
    </lineage>
</organism>
<proteinExistence type="inferred from homology"/>
<name>A0A9P8PP69_9ASCO</name>
<reference evidence="6" key="2">
    <citation type="submission" date="2021-01" db="EMBL/GenBank/DDBJ databases">
        <authorList>
            <person name="Schikora-Tamarit M.A."/>
        </authorList>
    </citation>
    <scope>NUCLEOTIDE SEQUENCE</scope>
    <source>
        <strain evidence="6">CBS6341</strain>
    </source>
</reference>
<evidence type="ECO:0000313" key="7">
    <source>
        <dbReference type="Proteomes" id="UP000769528"/>
    </source>
</evidence>
<comment type="similarity">
    <text evidence="4">Belongs to the dynactin subunits 5/6 family. Dynactin subunit 5 subfamily.</text>
</comment>
<dbReference type="AlphaFoldDB" id="A0A9P8PP69"/>